<dbReference type="PANTHER" id="PTHR21367:SF1">
    <property type="entry name" value="ARGINYL-TRNA--PROTEIN TRANSFERASE 1"/>
    <property type="match status" value="1"/>
</dbReference>
<dbReference type="PIRSF" id="PIRSF037207">
    <property type="entry name" value="ATE1_euk"/>
    <property type="match status" value="1"/>
</dbReference>
<keyword evidence="4 5" id="KW-0012">Acyltransferase</keyword>
<dbReference type="AlphaFoldDB" id="A0A9P6NDX9"/>
<sequence length="369" mass="42354">MNDQTATRTIPSAIIEPCGFSSSKCGYCHSTSTSSSHHFGFWAHRLSPEVYQSLLNKGWRRSGSYLYLPHNPSTCCPTYPIRCSAKTFKPTKSQRQTLKRWKTFLLGPNHSNPTQSPSKQSFDLLELFSQAESNPDGPDSHHFEIKLEPASFSEEKYVLYQRYQIEIHKDPPEKLSRSSFRAFLCNNPFPTPPHSSTFPPALGSYHASYFLDHQLIALSVIDILPEGISSVYFVWEPSLAHLSLGKISALRELAWVQTWMQPSRPFEYYFLGFYIHSCPKMKYKAEYQPSDLLNPATERWYPLLSCLSKTNQLTFEPSQTPDERVLFNRKAESHFESGHDIEFSIEELTEITRDVLGKELSSKVYLVNQ</sequence>
<evidence type="ECO:0000259" key="7">
    <source>
        <dbReference type="Pfam" id="PF04377"/>
    </source>
</evidence>
<dbReference type="GO" id="GO:0005737">
    <property type="term" value="C:cytoplasm"/>
    <property type="evidence" value="ECO:0007669"/>
    <property type="project" value="TreeGrafter"/>
</dbReference>
<dbReference type="EMBL" id="MU167347">
    <property type="protein sequence ID" value="KAG0142472.1"/>
    <property type="molecule type" value="Genomic_DNA"/>
</dbReference>
<proteinExistence type="inferred from homology"/>
<dbReference type="InterPro" id="IPR007472">
    <property type="entry name" value="N-end_Aminoacyl_Trfase_C"/>
</dbReference>
<evidence type="ECO:0000256" key="2">
    <source>
        <dbReference type="ARBA" id="ARBA00022679"/>
    </source>
</evidence>
<comment type="catalytic activity">
    <reaction evidence="5">
        <text>an N-terminal L-alpha-aminoacyl-[protein] + L-arginyl-tRNA(Arg) = an N-terminal L-arginyl-L-aminoacyl-[protein] + tRNA(Arg) + H(+)</text>
        <dbReference type="Rhea" id="RHEA:10208"/>
        <dbReference type="Rhea" id="RHEA-COMP:9658"/>
        <dbReference type="Rhea" id="RHEA-COMP:9673"/>
        <dbReference type="Rhea" id="RHEA-COMP:10636"/>
        <dbReference type="Rhea" id="RHEA-COMP:10638"/>
        <dbReference type="ChEBI" id="CHEBI:15378"/>
        <dbReference type="ChEBI" id="CHEBI:78442"/>
        <dbReference type="ChEBI" id="CHEBI:78513"/>
        <dbReference type="ChEBI" id="CHEBI:78597"/>
        <dbReference type="ChEBI" id="CHEBI:83562"/>
        <dbReference type="EC" id="2.3.2.8"/>
    </reaction>
</comment>
<dbReference type="Pfam" id="PF04377">
    <property type="entry name" value="ATE_C"/>
    <property type="match status" value="1"/>
</dbReference>
<evidence type="ECO:0000313" key="9">
    <source>
        <dbReference type="Proteomes" id="UP000886653"/>
    </source>
</evidence>
<dbReference type="InterPro" id="IPR030700">
    <property type="entry name" value="N-end_Aminoacyl_Trfase"/>
</dbReference>
<feature type="domain" description="N-end aminoacyl transferase N-terminal" evidence="6">
    <location>
        <begin position="23"/>
        <end position="96"/>
    </location>
</feature>
<evidence type="ECO:0000313" key="8">
    <source>
        <dbReference type="EMBL" id="KAG0142472.1"/>
    </source>
</evidence>
<reference evidence="8" key="1">
    <citation type="submission" date="2013-11" db="EMBL/GenBank/DDBJ databases">
        <title>Genome sequence of the fusiform rust pathogen reveals effectors for host alternation and coevolution with pine.</title>
        <authorList>
            <consortium name="DOE Joint Genome Institute"/>
            <person name="Smith K."/>
            <person name="Pendleton A."/>
            <person name="Kubisiak T."/>
            <person name="Anderson C."/>
            <person name="Salamov A."/>
            <person name="Aerts A."/>
            <person name="Riley R."/>
            <person name="Clum A."/>
            <person name="Lindquist E."/>
            <person name="Ence D."/>
            <person name="Campbell M."/>
            <person name="Kronenberg Z."/>
            <person name="Feau N."/>
            <person name="Dhillon B."/>
            <person name="Hamelin R."/>
            <person name="Burleigh J."/>
            <person name="Smith J."/>
            <person name="Yandell M."/>
            <person name="Nelson C."/>
            <person name="Grigoriev I."/>
            <person name="Davis J."/>
        </authorList>
    </citation>
    <scope>NUCLEOTIDE SEQUENCE</scope>
    <source>
        <strain evidence="8">G11</strain>
    </source>
</reference>
<name>A0A9P6NDX9_9BASI</name>
<dbReference type="EC" id="2.3.2.8" evidence="5"/>
<dbReference type="InterPro" id="IPR017137">
    <property type="entry name" value="Arg-tRNA-P_Trfase_1_euk"/>
</dbReference>
<keyword evidence="3 5" id="KW-0833">Ubl conjugation pathway</keyword>
<dbReference type="Proteomes" id="UP000886653">
    <property type="component" value="Unassembled WGS sequence"/>
</dbReference>
<evidence type="ECO:0000256" key="3">
    <source>
        <dbReference type="ARBA" id="ARBA00022786"/>
    </source>
</evidence>
<dbReference type="OrthoDB" id="74183at2759"/>
<accession>A0A9P6NDX9</accession>
<keyword evidence="9" id="KW-1185">Reference proteome</keyword>
<protein>
    <recommendedName>
        <fullName evidence="5">Arginyl-tRNA--protein transferase 1</fullName>
        <shortName evidence="5">Arginyltransferase 1</shortName>
        <shortName evidence="5">R-transferase 1</shortName>
        <ecNumber evidence="5">2.3.2.8</ecNumber>
    </recommendedName>
    <alternativeName>
        <fullName evidence="5">Arginine-tRNA--protein transferase 1</fullName>
    </alternativeName>
</protein>
<comment type="similarity">
    <text evidence="1 5">Belongs to the R-transferase family.</text>
</comment>
<comment type="function">
    <text evidence="5">Involved in the post-translational conjugation of arginine to the N-terminal aspartate or glutamate of a protein. This arginylation is required for degradation of the protein via the ubiquitin pathway.</text>
</comment>
<keyword evidence="2 5" id="KW-0808">Transferase</keyword>
<dbReference type="GO" id="GO:0004057">
    <property type="term" value="F:arginyl-tRNA--protein transferase activity"/>
    <property type="evidence" value="ECO:0007669"/>
    <property type="project" value="UniProtKB-EC"/>
</dbReference>
<evidence type="ECO:0000259" key="6">
    <source>
        <dbReference type="Pfam" id="PF04376"/>
    </source>
</evidence>
<organism evidence="8 9">
    <name type="scientific">Cronartium quercuum f. sp. fusiforme G11</name>
    <dbReference type="NCBI Taxonomy" id="708437"/>
    <lineage>
        <taxon>Eukaryota</taxon>
        <taxon>Fungi</taxon>
        <taxon>Dikarya</taxon>
        <taxon>Basidiomycota</taxon>
        <taxon>Pucciniomycotina</taxon>
        <taxon>Pucciniomycetes</taxon>
        <taxon>Pucciniales</taxon>
        <taxon>Coleosporiaceae</taxon>
        <taxon>Cronartium</taxon>
    </lineage>
</organism>
<feature type="domain" description="N-end rule aminoacyl transferase C-terminal" evidence="7">
    <location>
        <begin position="155"/>
        <end position="293"/>
    </location>
</feature>
<dbReference type="InterPro" id="IPR007471">
    <property type="entry name" value="N-end_Aminoacyl_Trfase_N"/>
</dbReference>
<comment type="caution">
    <text evidence="8">The sequence shown here is derived from an EMBL/GenBank/DDBJ whole genome shotgun (WGS) entry which is preliminary data.</text>
</comment>
<dbReference type="Pfam" id="PF04376">
    <property type="entry name" value="ATE_N"/>
    <property type="match status" value="1"/>
</dbReference>
<evidence type="ECO:0000256" key="5">
    <source>
        <dbReference type="PIRNR" id="PIRNR037207"/>
    </source>
</evidence>
<dbReference type="PANTHER" id="PTHR21367">
    <property type="entry name" value="ARGININE-TRNA-PROTEIN TRANSFERASE 1"/>
    <property type="match status" value="1"/>
</dbReference>
<evidence type="ECO:0000256" key="4">
    <source>
        <dbReference type="ARBA" id="ARBA00023315"/>
    </source>
</evidence>
<gene>
    <name evidence="8" type="ORF">CROQUDRAFT_662482</name>
</gene>
<evidence type="ECO:0000256" key="1">
    <source>
        <dbReference type="ARBA" id="ARBA00009991"/>
    </source>
</evidence>